<dbReference type="Pfam" id="PF05659">
    <property type="entry name" value="RPW8"/>
    <property type="match status" value="2"/>
</dbReference>
<gene>
    <name evidence="5" type="ORF">FEM48_Zijuj10G0091800</name>
</gene>
<proteinExistence type="inferred from homology"/>
<dbReference type="Pfam" id="PF02536">
    <property type="entry name" value="mTERF"/>
    <property type="match status" value="1"/>
</dbReference>
<dbReference type="InterPro" id="IPR038538">
    <property type="entry name" value="MTERF_sf"/>
</dbReference>
<keyword evidence="2" id="KW-0804">Transcription</keyword>
<name>A0A978UMI3_ZIZJJ</name>
<dbReference type="Proteomes" id="UP000813462">
    <property type="component" value="Unassembled WGS sequence"/>
</dbReference>
<evidence type="ECO:0000259" key="4">
    <source>
        <dbReference type="PROSITE" id="PS51153"/>
    </source>
</evidence>
<dbReference type="InterPro" id="IPR008808">
    <property type="entry name" value="Powdery_mildew-R_dom"/>
</dbReference>
<dbReference type="InterPro" id="IPR003690">
    <property type="entry name" value="MTERF"/>
</dbReference>
<keyword evidence="2" id="KW-0805">Transcription regulation</keyword>
<feature type="domain" description="RPW8" evidence="4">
    <location>
        <begin position="298"/>
        <end position="452"/>
    </location>
</feature>
<dbReference type="EMBL" id="JAEACU010000010">
    <property type="protein sequence ID" value="KAH7516035.1"/>
    <property type="molecule type" value="Genomic_DNA"/>
</dbReference>
<evidence type="ECO:0000256" key="2">
    <source>
        <dbReference type="ARBA" id="ARBA00022472"/>
    </source>
</evidence>
<dbReference type="AlphaFoldDB" id="A0A978UMI3"/>
<comment type="caution">
    <text evidence="5">The sequence shown here is derived from an EMBL/GenBank/DDBJ whole genome shotgun (WGS) entry which is preliminary data.</text>
</comment>
<evidence type="ECO:0000313" key="6">
    <source>
        <dbReference type="Proteomes" id="UP000813462"/>
    </source>
</evidence>
<dbReference type="PROSITE" id="PS51153">
    <property type="entry name" value="RPW8"/>
    <property type="match status" value="2"/>
</dbReference>
<keyword evidence="2" id="KW-0806">Transcription termination</keyword>
<evidence type="ECO:0000313" key="5">
    <source>
        <dbReference type="EMBL" id="KAH7516035.1"/>
    </source>
</evidence>
<evidence type="ECO:0000256" key="3">
    <source>
        <dbReference type="ARBA" id="ARBA00022946"/>
    </source>
</evidence>
<dbReference type="GO" id="GO:0006353">
    <property type="term" value="P:DNA-templated transcription termination"/>
    <property type="evidence" value="ECO:0007669"/>
    <property type="project" value="UniProtKB-KW"/>
</dbReference>
<accession>A0A978UMI3</accession>
<sequence length="741" mass="83238">MVVGFGGAALRSAIGVLFDTVKEIAKKNVMFKPYLESLTVTLEILKPLMDEVKDLNELLTQRQQESAYYESLINEGEKHVRKCSKVCRCNIFKKFYYSNKLLELDRTLKSLIVAGLSARDSKETLILARKIFDFQIASSRSSASVSNETLILVRTIFAKIQGEQGINTVGPAEQFMSTLSTQTPPPPKPEPEPELEPLLPIAENLGHLLASASSTAPAGFCSIPPPSSAISAERYELSYDTESHDYRIQGNFQNSLQYVTLKIRGVNSILFSMLERMYNSFSEIALTQFIVVSFPGFLKIKALQAGVTTFGLAFRSLFDAVKKFVGESTVTMKPVLRKVRATLEVLVPLISQIVKFHMALDLPNGQTITDLKLEMVKAAKLIRKCSNVSRFNLLKKKHYTDMLLGLDESLSRWVQILQIQLAWDVKKSLVLVREIHANIVEHGGINDVGLNQILSRVSSINVRMLKLMRTDGWNAWVMNYDLDFPMFISFFREVGLDEKETGILLDNNPSLSLVSLDSIRNPMLSLQSDLEGKIKASQLKRLLSSTEPRFLVGFGQKLIPRVGFLTELAGGDERAAGNVLRKLPAILSYSVEHMEGHVEFLRSFAGLNDEEIIKIVVVFPNVINAGRERKLHPRIEFLKQCGLNSNEIFKFLTKATLFLGLSFEDNLAYKHAFLVKIGYRYRTKDLEVAMGSITRTSCEILQKVIGLFLSYGLSCENVISMSRKHSQILQYNHSSLEKKIV</sequence>
<dbReference type="SMART" id="SM00733">
    <property type="entry name" value="Mterf"/>
    <property type="match status" value="3"/>
</dbReference>
<evidence type="ECO:0000256" key="1">
    <source>
        <dbReference type="ARBA" id="ARBA00007692"/>
    </source>
</evidence>
<dbReference type="GO" id="GO:0003676">
    <property type="term" value="F:nucleic acid binding"/>
    <property type="evidence" value="ECO:0007669"/>
    <property type="project" value="InterPro"/>
</dbReference>
<dbReference type="Gene3D" id="1.25.70.10">
    <property type="entry name" value="Transcription termination factor 3, mitochondrial"/>
    <property type="match status" value="1"/>
</dbReference>
<dbReference type="PANTHER" id="PTHR13068">
    <property type="entry name" value="CGI-12 PROTEIN-RELATED"/>
    <property type="match status" value="1"/>
</dbReference>
<comment type="similarity">
    <text evidence="1">Belongs to the mTERF family.</text>
</comment>
<protein>
    <recommendedName>
        <fullName evidence="4">RPW8 domain-containing protein</fullName>
    </recommendedName>
</protein>
<feature type="domain" description="RPW8" evidence="4">
    <location>
        <begin position="1"/>
        <end position="150"/>
    </location>
</feature>
<organism evidence="5 6">
    <name type="scientific">Ziziphus jujuba var. spinosa</name>
    <dbReference type="NCBI Taxonomy" id="714518"/>
    <lineage>
        <taxon>Eukaryota</taxon>
        <taxon>Viridiplantae</taxon>
        <taxon>Streptophyta</taxon>
        <taxon>Embryophyta</taxon>
        <taxon>Tracheophyta</taxon>
        <taxon>Spermatophyta</taxon>
        <taxon>Magnoliopsida</taxon>
        <taxon>eudicotyledons</taxon>
        <taxon>Gunneridae</taxon>
        <taxon>Pentapetalae</taxon>
        <taxon>rosids</taxon>
        <taxon>fabids</taxon>
        <taxon>Rosales</taxon>
        <taxon>Rhamnaceae</taxon>
        <taxon>Paliureae</taxon>
        <taxon>Ziziphus</taxon>
    </lineage>
</organism>
<reference evidence="5" key="1">
    <citation type="journal article" date="2021" name="Front. Plant Sci.">
        <title>Chromosome-Scale Genome Assembly for Chinese Sour Jujube and Insights Into Its Genome Evolution and Domestication Signature.</title>
        <authorList>
            <person name="Shen L.-Y."/>
            <person name="Luo H."/>
            <person name="Wang X.-L."/>
            <person name="Wang X.-M."/>
            <person name="Qiu X.-J."/>
            <person name="Liu H."/>
            <person name="Zhou S.-S."/>
            <person name="Jia K.-H."/>
            <person name="Nie S."/>
            <person name="Bao Y.-T."/>
            <person name="Zhang R.-G."/>
            <person name="Yun Q.-Z."/>
            <person name="Chai Y.-H."/>
            <person name="Lu J.-Y."/>
            <person name="Li Y."/>
            <person name="Zhao S.-W."/>
            <person name="Mao J.-F."/>
            <person name="Jia S.-G."/>
            <person name="Mao Y.-M."/>
        </authorList>
    </citation>
    <scope>NUCLEOTIDE SEQUENCE</scope>
    <source>
        <strain evidence="5">AT0</strain>
        <tissue evidence="5">Leaf</tissue>
    </source>
</reference>
<dbReference type="PANTHER" id="PTHR13068:SF135">
    <property type="entry name" value="TRANSCRIPTION TERMINATION FACTOR MTERF8, CHLOROPLASTIC"/>
    <property type="match status" value="1"/>
</dbReference>
<keyword evidence="3" id="KW-0809">Transit peptide</keyword>